<dbReference type="Proteomes" id="UP000095283">
    <property type="component" value="Unplaced"/>
</dbReference>
<keyword evidence="1" id="KW-1185">Reference proteome</keyword>
<sequence length="54" mass="6125">MGGSPSVHQSPPDMMDHHHQYPDMNVIFKGIPKMIQRPVEPIKLLVEDLPYADS</sequence>
<dbReference type="AlphaFoldDB" id="A0A1I7XFL2"/>
<accession>A0A1I7XFL2</accession>
<name>A0A1I7XFL2_HETBA</name>
<organism evidence="1 2">
    <name type="scientific">Heterorhabditis bacteriophora</name>
    <name type="common">Entomopathogenic nematode worm</name>
    <dbReference type="NCBI Taxonomy" id="37862"/>
    <lineage>
        <taxon>Eukaryota</taxon>
        <taxon>Metazoa</taxon>
        <taxon>Ecdysozoa</taxon>
        <taxon>Nematoda</taxon>
        <taxon>Chromadorea</taxon>
        <taxon>Rhabditida</taxon>
        <taxon>Rhabditina</taxon>
        <taxon>Rhabditomorpha</taxon>
        <taxon>Strongyloidea</taxon>
        <taxon>Heterorhabditidae</taxon>
        <taxon>Heterorhabditis</taxon>
    </lineage>
</organism>
<proteinExistence type="predicted"/>
<evidence type="ECO:0000313" key="1">
    <source>
        <dbReference type="Proteomes" id="UP000095283"/>
    </source>
</evidence>
<protein>
    <submittedName>
        <fullName evidence="2">Reverse transcriptase domain-containing protein</fullName>
    </submittedName>
</protein>
<dbReference type="WBParaSite" id="Hba_16307">
    <property type="protein sequence ID" value="Hba_16307"/>
    <property type="gene ID" value="Hba_16307"/>
</dbReference>
<reference evidence="2" key="1">
    <citation type="submission" date="2016-11" db="UniProtKB">
        <authorList>
            <consortium name="WormBaseParasite"/>
        </authorList>
    </citation>
    <scope>IDENTIFICATION</scope>
</reference>
<evidence type="ECO:0000313" key="2">
    <source>
        <dbReference type="WBParaSite" id="Hba_16307"/>
    </source>
</evidence>